<dbReference type="AlphaFoldDB" id="A0A3S2MAY5"/>
<reference evidence="1 2" key="2">
    <citation type="submission" date="2019-01" db="EMBL/GenBank/DDBJ databases">
        <title>A chromosome length genome reference of the Java medaka (oryzias javanicus).</title>
        <authorList>
            <person name="Herpin A."/>
            <person name="Takehana Y."/>
            <person name="Naruse K."/>
            <person name="Ansai S."/>
            <person name="Kawaguchi M."/>
        </authorList>
    </citation>
    <scope>NUCLEOTIDE SEQUENCE [LARGE SCALE GENOMIC DNA]</scope>
    <source>
        <strain evidence="1">RS831</strain>
        <tissue evidence="1">Whole body</tissue>
    </source>
</reference>
<protein>
    <submittedName>
        <fullName evidence="1">Uncharacterized protein</fullName>
    </submittedName>
</protein>
<organism evidence="1 2">
    <name type="scientific">Oryzias javanicus</name>
    <name type="common">Javanese ricefish</name>
    <name type="synonym">Aplocheilus javanicus</name>
    <dbReference type="NCBI Taxonomy" id="123683"/>
    <lineage>
        <taxon>Eukaryota</taxon>
        <taxon>Metazoa</taxon>
        <taxon>Chordata</taxon>
        <taxon>Craniata</taxon>
        <taxon>Vertebrata</taxon>
        <taxon>Euteleostomi</taxon>
        <taxon>Actinopterygii</taxon>
        <taxon>Neopterygii</taxon>
        <taxon>Teleostei</taxon>
        <taxon>Neoteleostei</taxon>
        <taxon>Acanthomorphata</taxon>
        <taxon>Ovalentaria</taxon>
        <taxon>Atherinomorphae</taxon>
        <taxon>Beloniformes</taxon>
        <taxon>Adrianichthyidae</taxon>
        <taxon>Oryziinae</taxon>
        <taxon>Oryzias</taxon>
    </lineage>
</organism>
<dbReference type="InterPro" id="IPR027267">
    <property type="entry name" value="AH/BAR_dom_sf"/>
</dbReference>
<name>A0A3S2MAY5_ORYJA</name>
<evidence type="ECO:0000313" key="2">
    <source>
        <dbReference type="Proteomes" id="UP000283210"/>
    </source>
</evidence>
<dbReference type="Proteomes" id="UP000283210">
    <property type="component" value="Unassembled WGS sequence"/>
</dbReference>
<dbReference type="Gene3D" id="1.20.1270.60">
    <property type="entry name" value="Arfaptin homology (AH) domain/BAR domain"/>
    <property type="match status" value="1"/>
</dbReference>
<dbReference type="OrthoDB" id="14167at2759"/>
<sequence length="75" mass="8332">MRCGETQKQLGETERKFVQSTNIHFLTPLHSFTEGGVQSHTVFGRITGGLPYVASVAPVSYPPRLPARCRCLMHC</sequence>
<keyword evidence="2" id="KW-1185">Reference proteome</keyword>
<proteinExistence type="predicted"/>
<dbReference type="EMBL" id="ML136762">
    <property type="protein sequence ID" value="RVE55407.1"/>
    <property type="molecule type" value="Genomic_DNA"/>
</dbReference>
<accession>A0A3S2MAY5</accession>
<reference evidence="1 2" key="1">
    <citation type="submission" date="2018-11" db="EMBL/GenBank/DDBJ databases">
        <authorList>
            <person name="Lopez-Roques C."/>
            <person name="Donnadieu C."/>
            <person name="Bouchez O."/>
            <person name="Klopp C."/>
            <person name="Cabau C."/>
            <person name="Zahm M."/>
        </authorList>
    </citation>
    <scope>NUCLEOTIDE SEQUENCE [LARGE SCALE GENOMIC DNA]</scope>
    <source>
        <strain evidence="1">RS831</strain>
        <tissue evidence="1">Whole body</tissue>
    </source>
</reference>
<gene>
    <name evidence="1" type="ORF">OJAV_G00236640</name>
</gene>
<evidence type="ECO:0000313" key="1">
    <source>
        <dbReference type="EMBL" id="RVE55407.1"/>
    </source>
</evidence>